<evidence type="ECO:0000313" key="1">
    <source>
        <dbReference type="EMBL" id="DAG99384.1"/>
    </source>
</evidence>
<proteinExistence type="predicted"/>
<protein>
    <submittedName>
        <fullName evidence="1">Uncharacterized protein</fullName>
    </submittedName>
</protein>
<organism evidence="1">
    <name type="scientific">Ackermannviridae sp</name>
    <dbReference type="NCBI Taxonomy" id="2831612"/>
    <lineage>
        <taxon>Viruses</taxon>
        <taxon>Duplodnaviria</taxon>
        <taxon>Heunggongvirae</taxon>
        <taxon>Uroviricota</taxon>
        <taxon>Caudoviricetes</taxon>
        <taxon>Pantevenvirales</taxon>
        <taxon>Ackermannviridae</taxon>
    </lineage>
</organism>
<dbReference type="EMBL" id="BK035411">
    <property type="protein sequence ID" value="DAG99384.1"/>
    <property type="molecule type" value="Genomic_DNA"/>
</dbReference>
<reference evidence="1" key="1">
    <citation type="journal article" date="2021" name="Proc. Natl. Acad. Sci. U.S.A.">
        <title>A Catalog of Tens of Thousands of Viruses from Human Metagenomes Reveals Hidden Associations with Chronic Diseases.</title>
        <authorList>
            <person name="Tisza M.J."/>
            <person name="Buck C.B."/>
        </authorList>
    </citation>
    <scope>NUCLEOTIDE SEQUENCE</scope>
    <source>
        <strain evidence="1">CtY4J10</strain>
    </source>
</reference>
<accession>A0A8S5VW33</accession>
<name>A0A8S5VW33_9CAUD</name>
<sequence>MAINSRSLISCMVVLLLYVAAVFDTTITQLIVVFH</sequence>